<gene>
    <name evidence="2" type="ORF">HUG20_02785</name>
</gene>
<name>A0A7T7CEE2_9BACI</name>
<dbReference type="Gene3D" id="3.40.50.720">
    <property type="entry name" value="NAD(P)-binding Rossmann-like Domain"/>
    <property type="match status" value="1"/>
</dbReference>
<dbReference type="AlphaFoldDB" id="A0A7T7CEE2"/>
<dbReference type="KEGG" id="scib:HUG20_02785"/>
<keyword evidence="3" id="KW-1185">Reference proteome</keyword>
<protein>
    <recommendedName>
        <fullName evidence="1">2,4-diaminopentanoate dehydrogenase C-terminal domain-containing protein</fullName>
    </recommendedName>
</protein>
<organism evidence="2 3">
    <name type="scientific">Salicibibacter cibi</name>
    <dbReference type="NCBI Taxonomy" id="2743001"/>
    <lineage>
        <taxon>Bacteria</taxon>
        <taxon>Bacillati</taxon>
        <taxon>Bacillota</taxon>
        <taxon>Bacilli</taxon>
        <taxon>Bacillales</taxon>
        <taxon>Bacillaceae</taxon>
        <taxon>Salicibibacter</taxon>
    </lineage>
</organism>
<sequence>MTKDKIALVPYGLGPIGKEILKKGVTDEAFDVIGGVDIDPELIGKPLSSTLHGEGPKDTFVVSDISELSEKAKPYQQKIAVHATGSNVPSVWPQIRQLLDHGYHVITTCEEMLYPWDRYPSLSHEINEYAKNKGQSVIGSGINPGFVMDSLPLTATAVTDRIRSVKAIRQANVRERRVPLQKKVGIGKSEEEFRQLAQDGKIGHVGLEETVRLVAAGLNVYIEHLETKLEPTFAAQDYELSWLTLKSGEVSGQHQTAKATTSENVTIEMELTMALGVESKDEIFVEGTDPIHVIIPNGIFGDTATASMIINTGKRIVTQQKPGLLTMLEAGLPFHSIHPISNDEVQV</sequence>
<dbReference type="RefSeq" id="WP_200087825.1">
    <property type="nucleotide sequence ID" value="NZ_CP054706.1"/>
</dbReference>
<dbReference type="Proteomes" id="UP000595349">
    <property type="component" value="Chromosome"/>
</dbReference>
<dbReference type="InterPro" id="IPR045760">
    <property type="entry name" value="DAP_DH_C"/>
</dbReference>
<dbReference type="CDD" id="cd24146">
    <property type="entry name" value="nat-AmDH_N_like"/>
    <property type="match status" value="1"/>
</dbReference>
<evidence type="ECO:0000313" key="3">
    <source>
        <dbReference type="Proteomes" id="UP000595349"/>
    </source>
</evidence>
<dbReference type="InterPro" id="IPR036291">
    <property type="entry name" value="NAD(P)-bd_dom_sf"/>
</dbReference>
<dbReference type="EMBL" id="CP054706">
    <property type="protein sequence ID" value="QQK78935.1"/>
    <property type="molecule type" value="Genomic_DNA"/>
</dbReference>
<evidence type="ECO:0000313" key="2">
    <source>
        <dbReference type="EMBL" id="QQK78935.1"/>
    </source>
</evidence>
<accession>A0A7T7CEE2</accession>
<dbReference type="SUPFAM" id="SSF51735">
    <property type="entry name" value="NAD(P)-binding Rossmann-fold domains"/>
    <property type="match status" value="1"/>
</dbReference>
<evidence type="ECO:0000259" key="1">
    <source>
        <dbReference type="Pfam" id="PF19328"/>
    </source>
</evidence>
<reference evidence="2 3" key="1">
    <citation type="submission" date="2020-06" db="EMBL/GenBank/DDBJ databases">
        <title>Genomic analysis of Salicibibacter sp. NKC21-4.</title>
        <authorList>
            <person name="Oh Y.J."/>
        </authorList>
    </citation>
    <scope>NUCLEOTIDE SEQUENCE [LARGE SCALE GENOMIC DNA]</scope>
    <source>
        <strain evidence="2 3">NKC21-4</strain>
    </source>
</reference>
<dbReference type="Pfam" id="PF19328">
    <property type="entry name" value="DAP_DH_C"/>
    <property type="match status" value="1"/>
</dbReference>
<proteinExistence type="predicted"/>
<feature type="domain" description="2,4-diaminopentanoate dehydrogenase C-terminal" evidence="1">
    <location>
        <begin position="146"/>
        <end position="333"/>
    </location>
</feature>